<dbReference type="InterPro" id="IPR057596">
    <property type="entry name" value="RDRP_core"/>
</dbReference>
<reference evidence="11 12" key="1">
    <citation type="journal article" date="2018" name="Gigascience">
        <title>Genomes of trombidid mites reveal novel predicted allergens and laterally-transferred genes associated with secondary metabolism.</title>
        <authorList>
            <person name="Dong X."/>
            <person name="Chaisiri K."/>
            <person name="Xia D."/>
            <person name="Armstrong S.D."/>
            <person name="Fang Y."/>
            <person name="Donnelly M.J."/>
            <person name="Kadowaki T."/>
            <person name="McGarry J.W."/>
            <person name="Darby A.C."/>
            <person name="Makepeace B.L."/>
        </authorList>
    </citation>
    <scope>NUCLEOTIDE SEQUENCE [LARGE SCALE GENOMIC DNA]</scope>
    <source>
        <strain evidence="11">UoL-WK</strain>
    </source>
</reference>
<keyword evidence="2 8" id="KW-0696">RNA-directed RNA polymerase</keyword>
<evidence type="ECO:0000256" key="7">
    <source>
        <dbReference type="ARBA" id="ARBA00048744"/>
    </source>
</evidence>
<dbReference type="PANTHER" id="PTHR23079">
    <property type="entry name" value="RNA-DEPENDENT RNA POLYMERASE"/>
    <property type="match status" value="1"/>
</dbReference>
<sequence length="1453" mass="169717">MGYLKVNLICDTSRDDFKINTKQRILKLFNEYGGQFYESIELNESNRRKVFDEDGFAYFDDCKLMLRKLSSDIIHKMLIHFCKTELFYGLYMNLAREDFELDLLSSLTEQPLHRFKLKEEFAYFSLGTIVNMCTFVPHFISSKTESHSRDVIVEFEHDIKELNVYFRVKKSEKSCIRYKMQIHYENINSYIFSSNDHTIAVYVTLLFPPNLYTEHADNYETRVRHCEEKTGSDIWIRSVSFPGIESDVYGKCNVLKFEIPLIKNQEKIRNHVKIDCPWSLIKCLPKFVETPSYFAFIRNWQQINSKDVKIHWDKECKLDEIQKFDLCWALDCIQSHSFQFVDELQFLSKKSMFNKIFNKYAKEDSNALENALYLVHNFLQKSPLLNILDSFQILFEKLKSDTWKEEESLKQKAPLLKNMVNLRRIAITPTRILYLPKQPFRQTIFCHGPPENAKENDRTNTLYRADYTVSAVVKNDDFEPLSYSLNRKPIPGIKSLKEAKKERQLSQEEKMRLVRLEEKADYADKMQSDFLNECFRKRLINGLTIQNRRYEYLSSHLRNDVLYLYAKDCYNMTASDLRKSFGNIQEKNIAKYIARVSLAFSGVQHFIDLSEFEKNGSKVIRMIPDIKGGPNEKYTFSDGVGMISLPLATKIYEKLKHTRFMSNLEEPPSVFQIRIGGCKGILMTNPNLKGDQILIRQESMKKYDSENMNLLGIIRVSNISALHLNKQFVTLLDQLGSDRNYMCELLSSHLKKLSKAFVTEAKAKNIILDNSSLHHEINVSMLSYSGISLLDEPFFRNCLEAIIENNVRYLREKARIKIPRNHGRLMFGVLDDINTYDAKNQLYENKGLSFSLKENQVFIQITDEDDPKRKMVITGPVMVTKFPCMHPGDIRILEAVDVPSLRHLKDCIVFPAVGKRPIPDQMAGSDLDGDEYAVVWNSKLFPKIQNYDPADYSAPKAKKLNREITVNDMIMFQSDYIRTYSIGRIANAHLAWADSKEKGIFDELCFRLAQKYAISLDFAKTGVNNSLTREEMIKDYPDFMEKHEIKNFYVSRRILGDLYRQIRLVELGIVDEFPVLCSPYCNELLVHKEWKRYEQSAMRAYQKYATLVKNLQNQFKVDSESALLLGFPDKFAKLCASSEKTREIGYKIQELVKNLFSIIRNDFEKEFTEARDYTEERLAKASAYYMVTFHSRNKIKYFGLPWIFSEYLSQLAIKKRANFSGKMNEKELTFLLMDAIDEKCDCDSDDKIIRSVQHLFDNWIKAQKDYQFGLHISQQLIENEIDNEIDLHWHLFMCSGERISPGKFVLKILSKFAKRVIYLDKKYVKDGTKEVSTKSNGTRQFLGIYSLITLNKMYKTKSVACFVSNYIAILQNVTFKQYCLSFGRNKTLKKFITRNEEKFKTVIEQISAVDCAYGRWFESGFDYSYYIVAFGSKCALETLNMVIAEFLANPKLV</sequence>
<keyword evidence="5 8" id="KW-0694">RNA-binding</keyword>
<evidence type="ECO:0000259" key="9">
    <source>
        <dbReference type="Pfam" id="PF05183"/>
    </source>
</evidence>
<feature type="non-terminal residue" evidence="11">
    <location>
        <position position="1453"/>
    </location>
</feature>
<comment type="catalytic activity">
    <reaction evidence="7 8">
        <text>RNA(n) + a ribonucleoside 5'-triphosphate = RNA(n+1) + diphosphate</text>
        <dbReference type="Rhea" id="RHEA:21248"/>
        <dbReference type="Rhea" id="RHEA-COMP:14527"/>
        <dbReference type="Rhea" id="RHEA-COMP:17342"/>
        <dbReference type="ChEBI" id="CHEBI:33019"/>
        <dbReference type="ChEBI" id="CHEBI:61557"/>
        <dbReference type="ChEBI" id="CHEBI:140395"/>
        <dbReference type="EC" id="2.7.7.48"/>
    </reaction>
</comment>
<dbReference type="EC" id="2.7.7.48" evidence="8"/>
<dbReference type="GO" id="GO:0031380">
    <property type="term" value="C:nuclear RNA-directed RNA polymerase complex"/>
    <property type="evidence" value="ECO:0007669"/>
    <property type="project" value="TreeGrafter"/>
</dbReference>
<proteinExistence type="inferred from homology"/>
<dbReference type="GO" id="GO:0003968">
    <property type="term" value="F:RNA-directed RNA polymerase activity"/>
    <property type="evidence" value="ECO:0007669"/>
    <property type="project" value="UniProtKB-KW"/>
</dbReference>
<dbReference type="PANTHER" id="PTHR23079:SF55">
    <property type="entry name" value="RNA-DIRECTED RNA POLYMERASE"/>
    <property type="match status" value="1"/>
</dbReference>
<evidence type="ECO:0000256" key="6">
    <source>
        <dbReference type="ARBA" id="ARBA00023158"/>
    </source>
</evidence>
<evidence type="ECO:0000313" key="12">
    <source>
        <dbReference type="Proteomes" id="UP000285301"/>
    </source>
</evidence>
<dbReference type="InterPro" id="IPR058752">
    <property type="entry name" value="RDRP_C_head"/>
</dbReference>
<comment type="similarity">
    <text evidence="1 8">Belongs to the RdRP family.</text>
</comment>
<dbReference type="InterPro" id="IPR007855">
    <property type="entry name" value="RDRP"/>
</dbReference>
<dbReference type="GO" id="GO:0030422">
    <property type="term" value="P:siRNA processing"/>
    <property type="evidence" value="ECO:0007669"/>
    <property type="project" value="TreeGrafter"/>
</dbReference>
<keyword evidence="3 8" id="KW-0808">Transferase</keyword>
<evidence type="ECO:0000256" key="3">
    <source>
        <dbReference type="ARBA" id="ARBA00022679"/>
    </source>
</evidence>
<comment type="caution">
    <text evidence="11">The sequence shown here is derived from an EMBL/GenBank/DDBJ whole genome shotgun (WGS) entry which is preliminary data.</text>
</comment>
<dbReference type="EMBL" id="NCKU01009558">
    <property type="protein sequence ID" value="RWS01246.1"/>
    <property type="molecule type" value="Genomic_DNA"/>
</dbReference>
<evidence type="ECO:0000256" key="8">
    <source>
        <dbReference type="RuleBase" id="RU363098"/>
    </source>
</evidence>
<feature type="domain" description="RDRP C-terminal head" evidence="10">
    <location>
        <begin position="1090"/>
        <end position="1224"/>
    </location>
</feature>
<evidence type="ECO:0000256" key="1">
    <source>
        <dbReference type="ARBA" id="ARBA00005762"/>
    </source>
</evidence>
<dbReference type="Proteomes" id="UP000285301">
    <property type="component" value="Unassembled WGS sequence"/>
</dbReference>
<gene>
    <name evidence="11" type="ORF">B4U79_11103</name>
</gene>
<feature type="domain" description="RDRP core" evidence="9">
    <location>
        <begin position="517"/>
        <end position="1062"/>
    </location>
</feature>
<dbReference type="Pfam" id="PF26253">
    <property type="entry name" value="RdRP_head"/>
    <property type="match status" value="1"/>
</dbReference>
<evidence type="ECO:0000313" key="11">
    <source>
        <dbReference type="EMBL" id="RWS01246.1"/>
    </source>
</evidence>
<evidence type="ECO:0000256" key="2">
    <source>
        <dbReference type="ARBA" id="ARBA00022484"/>
    </source>
</evidence>
<keyword evidence="4 8" id="KW-0548">Nucleotidyltransferase</keyword>
<protein>
    <recommendedName>
        <fullName evidence="8">RNA-dependent RNA polymerase</fullName>
        <ecNumber evidence="8">2.7.7.48</ecNumber>
    </recommendedName>
</protein>
<name>A0A3S3RI18_9ACAR</name>
<dbReference type="GO" id="GO:0003723">
    <property type="term" value="F:RNA binding"/>
    <property type="evidence" value="ECO:0007669"/>
    <property type="project" value="UniProtKB-KW"/>
</dbReference>
<evidence type="ECO:0000259" key="10">
    <source>
        <dbReference type="Pfam" id="PF26253"/>
    </source>
</evidence>
<dbReference type="OrthoDB" id="6513042at2759"/>
<accession>A0A3S3RI18</accession>
<keyword evidence="6" id="KW-0943">RNA-mediated gene silencing</keyword>
<dbReference type="STRING" id="1965070.A0A3S3RI18"/>
<evidence type="ECO:0000256" key="4">
    <source>
        <dbReference type="ARBA" id="ARBA00022695"/>
    </source>
</evidence>
<keyword evidence="12" id="KW-1185">Reference proteome</keyword>
<organism evidence="11 12">
    <name type="scientific">Dinothrombium tinctorium</name>
    <dbReference type="NCBI Taxonomy" id="1965070"/>
    <lineage>
        <taxon>Eukaryota</taxon>
        <taxon>Metazoa</taxon>
        <taxon>Ecdysozoa</taxon>
        <taxon>Arthropoda</taxon>
        <taxon>Chelicerata</taxon>
        <taxon>Arachnida</taxon>
        <taxon>Acari</taxon>
        <taxon>Acariformes</taxon>
        <taxon>Trombidiformes</taxon>
        <taxon>Prostigmata</taxon>
        <taxon>Anystina</taxon>
        <taxon>Parasitengona</taxon>
        <taxon>Trombidioidea</taxon>
        <taxon>Trombidiidae</taxon>
        <taxon>Dinothrombium</taxon>
    </lineage>
</organism>
<dbReference type="Pfam" id="PF05183">
    <property type="entry name" value="RdRP"/>
    <property type="match status" value="1"/>
</dbReference>
<evidence type="ECO:0000256" key="5">
    <source>
        <dbReference type="ARBA" id="ARBA00022884"/>
    </source>
</evidence>